<dbReference type="GO" id="GO:0004843">
    <property type="term" value="F:cysteine-type deubiquitinase activity"/>
    <property type="evidence" value="ECO:0007669"/>
    <property type="project" value="UniProtKB-EC"/>
</dbReference>
<keyword evidence="7" id="KW-0788">Thiol protease</keyword>
<feature type="domain" description="USP" evidence="9">
    <location>
        <begin position="125"/>
        <end position="559"/>
    </location>
</feature>
<evidence type="ECO:0000256" key="4">
    <source>
        <dbReference type="ARBA" id="ARBA00022670"/>
    </source>
</evidence>
<evidence type="ECO:0000256" key="1">
    <source>
        <dbReference type="ARBA" id="ARBA00000707"/>
    </source>
</evidence>
<evidence type="ECO:0000313" key="10">
    <source>
        <dbReference type="EMBL" id="KAG9249228.1"/>
    </source>
</evidence>
<dbReference type="InterPro" id="IPR028889">
    <property type="entry name" value="USP"/>
</dbReference>
<dbReference type="InterPro" id="IPR038765">
    <property type="entry name" value="Papain-like_cys_pep_sf"/>
</dbReference>
<feature type="compositionally biased region" description="Basic and acidic residues" evidence="8">
    <location>
        <begin position="1"/>
        <end position="21"/>
    </location>
</feature>
<dbReference type="PANTHER" id="PTHR24006">
    <property type="entry name" value="UBIQUITIN CARBOXYL-TERMINAL HYDROLASE"/>
    <property type="match status" value="1"/>
</dbReference>
<dbReference type="InterPro" id="IPR001394">
    <property type="entry name" value="Peptidase_C19_UCH"/>
</dbReference>
<evidence type="ECO:0000256" key="8">
    <source>
        <dbReference type="SAM" id="MobiDB-lite"/>
    </source>
</evidence>
<dbReference type="AlphaFoldDB" id="A0A9P7ZD27"/>
<dbReference type="EC" id="3.4.19.12" evidence="3"/>
<comment type="caution">
    <text evidence="10">The sequence shown here is derived from an EMBL/GenBank/DDBJ whole genome shotgun (WGS) entry which is preliminary data.</text>
</comment>
<keyword evidence="6 10" id="KW-0378">Hydrolase</keyword>
<gene>
    <name evidence="10" type="ORF">BJ878DRAFT_92456</name>
</gene>
<evidence type="ECO:0000256" key="7">
    <source>
        <dbReference type="ARBA" id="ARBA00022807"/>
    </source>
</evidence>
<reference evidence="10" key="1">
    <citation type="journal article" date="2021" name="IMA Fungus">
        <title>Genomic characterization of three marine fungi, including Emericellopsis atlantica sp. nov. with signatures of a generalist lifestyle and marine biomass degradation.</title>
        <authorList>
            <person name="Hagestad O.C."/>
            <person name="Hou L."/>
            <person name="Andersen J.H."/>
            <person name="Hansen E.H."/>
            <person name="Altermark B."/>
            <person name="Li C."/>
            <person name="Kuhnert E."/>
            <person name="Cox R.J."/>
            <person name="Crous P.W."/>
            <person name="Spatafora J.W."/>
            <person name="Lail K."/>
            <person name="Amirebrahimi M."/>
            <person name="Lipzen A."/>
            <person name="Pangilinan J."/>
            <person name="Andreopoulos W."/>
            <person name="Hayes R.D."/>
            <person name="Ng V."/>
            <person name="Grigoriev I.V."/>
            <person name="Jackson S.A."/>
            <person name="Sutton T.D.S."/>
            <person name="Dobson A.D.W."/>
            <person name="Rama T."/>
        </authorList>
    </citation>
    <scope>NUCLEOTIDE SEQUENCE</scope>
    <source>
        <strain evidence="10">TRa3180A</strain>
    </source>
</reference>
<dbReference type="EMBL" id="MU253738">
    <property type="protein sequence ID" value="KAG9249228.1"/>
    <property type="molecule type" value="Genomic_DNA"/>
</dbReference>
<proteinExistence type="inferred from homology"/>
<dbReference type="GO" id="GO:0016579">
    <property type="term" value="P:protein deubiquitination"/>
    <property type="evidence" value="ECO:0007669"/>
    <property type="project" value="InterPro"/>
</dbReference>
<evidence type="ECO:0000256" key="3">
    <source>
        <dbReference type="ARBA" id="ARBA00012759"/>
    </source>
</evidence>
<feature type="compositionally biased region" description="Polar residues" evidence="8">
    <location>
        <begin position="292"/>
        <end position="301"/>
    </location>
</feature>
<protein>
    <recommendedName>
        <fullName evidence="3">ubiquitinyl hydrolase 1</fullName>
        <ecNumber evidence="3">3.4.19.12</ecNumber>
    </recommendedName>
</protein>
<dbReference type="PROSITE" id="PS50235">
    <property type="entry name" value="USP_3"/>
    <property type="match status" value="1"/>
</dbReference>
<evidence type="ECO:0000256" key="2">
    <source>
        <dbReference type="ARBA" id="ARBA00009085"/>
    </source>
</evidence>
<accession>A0A9P7ZD27</accession>
<name>A0A9P7ZD27_9HELO</name>
<dbReference type="PANTHER" id="PTHR24006:SF722">
    <property type="entry name" value="UBIQUITIN CARBOXYL-TERMINAL HYDROLASE 48"/>
    <property type="match status" value="1"/>
</dbReference>
<evidence type="ECO:0000313" key="11">
    <source>
        <dbReference type="Proteomes" id="UP000887226"/>
    </source>
</evidence>
<comment type="similarity">
    <text evidence="2">Belongs to the peptidase C19 family.</text>
</comment>
<feature type="compositionally biased region" description="Basic and acidic residues" evidence="8">
    <location>
        <begin position="302"/>
        <end position="315"/>
    </location>
</feature>
<feature type="compositionally biased region" description="Basic residues" evidence="8">
    <location>
        <begin position="768"/>
        <end position="779"/>
    </location>
</feature>
<comment type="catalytic activity">
    <reaction evidence="1">
        <text>Thiol-dependent hydrolysis of ester, thioester, amide, peptide and isopeptide bonds formed by the C-terminal Gly of ubiquitin (a 76-residue protein attached to proteins as an intracellular targeting signal).</text>
        <dbReference type="EC" id="3.4.19.12"/>
    </reaction>
</comment>
<feature type="region of interest" description="Disordered" evidence="8">
    <location>
        <begin position="750"/>
        <end position="806"/>
    </location>
</feature>
<dbReference type="GO" id="GO:0005634">
    <property type="term" value="C:nucleus"/>
    <property type="evidence" value="ECO:0007669"/>
    <property type="project" value="UniProtKB-SubCell"/>
</dbReference>
<dbReference type="SUPFAM" id="SSF54001">
    <property type="entry name" value="Cysteine proteinases"/>
    <property type="match status" value="1"/>
</dbReference>
<feature type="region of interest" description="Disordered" evidence="8">
    <location>
        <begin position="292"/>
        <end position="380"/>
    </location>
</feature>
<evidence type="ECO:0000259" key="9">
    <source>
        <dbReference type="PROSITE" id="PS50235"/>
    </source>
</evidence>
<evidence type="ECO:0000256" key="5">
    <source>
        <dbReference type="ARBA" id="ARBA00022786"/>
    </source>
</evidence>
<dbReference type="Gene3D" id="3.90.70.10">
    <property type="entry name" value="Cysteine proteinases"/>
    <property type="match status" value="2"/>
</dbReference>
<evidence type="ECO:0000256" key="6">
    <source>
        <dbReference type="ARBA" id="ARBA00022801"/>
    </source>
</evidence>
<dbReference type="InterPro" id="IPR050164">
    <property type="entry name" value="Peptidase_C19"/>
</dbReference>
<keyword evidence="5" id="KW-0833">Ubl conjugation pathway</keyword>
<feature type="region of interest" description="Disordered" evidence="8">
    <location>
        <begin position="1"/>
        <end position="40"/>
    </location>
</feature>
<dbReference type="GO" id="GO:0006508">
    <property type="term" value="P:proteolysis"/>
    <property type="evidence" value="ECO:0007669"/>
    <property type="project" value="UniProtKB-KW"/>
</dbReference>
<dbReference type="Pfam" id="PF00443">
    <property type="entry name" value="UCH"/>
    <property type="match status" value="1"/>
</dbReference>
<dbReference type="GO" id="GO:0005829">
    <property type="term" value="C:cytosol"/>
    <property type="evidence" value="ECO:0007669"/>
    <property type="project" value="TreeGrafter"/>
</dbReference>
<feature type="compositionally biased region" description="Basic and acidic residues" evidence="8">
    <location>
        <begin position="351"/>
        <end position="365"/>
    </location>
</feature>
<feature type="region of interest" description="Disordered" evidence="8">
    <location>
        <begin position="592"/>
        <end position="664"/>
    </location>
</feature>
<keyword evidence="4" id="KW-0645">Protease</keyword>
<sequence>MESVEGVKRFLSRRDNKDGASHRRQKSRDKSSDKKTRPKSVDNLFNLFKGDATKKETKEQKEKVEQVKKLLKRSNYSDVDELQVSYALQSKFANGDMDKAARLLLLFQESVEGQIKPYDPTVQMVGAVNREGVTCYLDSVLFSMFAKMDNFEPVLYKNFEDDARRNLSMLIRLWVNMLRTGSLVDVDITKHLQDALAVCGWEPDGMNEQQDASEFFMFLTEKLHLPLLELKQDIYYDVYGAAKDSKDDHRVIQERLLDVAVPEEVSGRIIRLEDCLETYFNNTVEVQRAPNRSLSVQSNLSSEEKAEATHVESKELSSSNPGTPLSIHPPATPLSRLGMRHRTDSLITTRITEKEVEDLEGREAEQSSPGEMTTKPLRRKASKEVGIPAYQFFNLMPWYTKSTGVGVDGEIAEYFKRAVPTMCIRLKRYGMNDKGEPIRINTLIDIPVDIRLPHFVDEENIIQGGPLMGNFKLSLQSVICHRGHSTCEGHYVSFIRGITETAVGDFTSDKRLSSTSLPPNYPTDQWIKHDDLGYHRVENVDIEQALKDEMPYLLFYQVQPLLQGPSLDTYNIDPPAYAQNPGIDVQISESSPLAQDDQEEGYFKSSRQPVVANGTPLCEPESRRSLNLPESRRGSVAPDSSPERSTNIVMPESHPEESSVGSTASSIFTHDVVSAPSTPIEEINSQRLSRAAWAFRSGSRSRPTSSSGGDRISATFSRLVRNGEKQPAKDAVQSALSLQAPLPGDLVVDTKSVEPDSLPKDQVTPKQTRLRSKDPKKRLSANGVFSSHGHSGKLQKELPDRQCSVM</sequence>
<keyword evidence="11" id="KW-1185">Reference proteome</keyword>
<dbReference type="OrthoDB" id="6287070at2759"/>
<organism evidence="10 11">
    <name type="scientific">Calycina marina</name>
    <dbReference type="NCBI Taxonomy" id="1763456"/>
    <lineage>
        <taxon>Eukaryota</taxon>
        <taxon>Fungi</taxon>
        <taxon>Dikarya</taxon>
        <taxon>Ascomycota</taxon>
        <taxon>Pezizomycotina</taxon>
        <taxon>Leotiomycetes</taxon>
        <taxon>Helotiales</taxon>
        <taxon>Pezizellaceae</taxon>
        <taxon>Calycina</taxon>
    </lineage>
</organism>
<dbReference type="Proteomes" id="UP000887226">
    <property type="component" value="Unassembled WGS sequence"/>
</dbReference>